<comment type="caution">
    <text evidence="1">The sequence shown here is derived from an EMBL/GenBank/DDBJ whole genome shotgun (WGS) entry which is preliminary data.</text>
</comment>
<keyword evidence="2" id="KW-1185">Reference proteome</keyword>
<dbReference type="Proteomes" id="UP000789706">
    <property type="component" value="Unassembled WGS sequence"/>
</dbReference>
<dbReference type="EMBL" id="CAJVPK010001032">
    <property type="protein sequence ID" value="CAG8566733.1"/>
    <property type="molecule type" value="Genomic_DNA"/>
</dbReference>
<dbReference type="AlphaFoldDB" id="A0A9N9BKE3"/>
<accession>A0A9N9BKE3</accession>
<protein>
    <submittedName>
        <fullName evidence="1">2125_t:CDS:1</fullName>
    </submittedName>
</protein>
<name>A0A9N9BKE3_9GLOM</name>
<proteinExistence type="predicted"/>
<reference evidence="1" key="1">
    <citation type="submission" date="2021-06" db="EMBL/GenBank/DDBJ databases">
        <authorList>
            <person name="Kallberg Y."/>
            <person name="Tangrot J."/>
            <person name="Rosling A."/>
        </authorList>
    </citation>
    <scope>NUCLEOTIDE SEQUENCE</scope>
    <source>
        <strain evidence="1">AZ414A</strain>
    </source>
</reference>
<gene>
    <name evidence="1" type="ORF">DEBURN_LOCUS7866</name>
</gene>
<feature type="non-terminal residue" evidence="1">
    <location>
        <position position="130"/>
    </location>
</feature>
<evidence type="ECO:0000313" key="1">
    <source>
        <dbReference type="EMBL" id="CAG8566733.1"/>
    </source>
</evidence>
<organism evidence="1 2">
    <name type="scientific">Diversispora eburnea</name>
    <dbReference type="NCBI Taxonomy" id="1213867"/>
    <lineage>
        <taxon>Eukaryota</taxon>
        <taxon>Fungi</taxon>
        <taxon>Fungi incertae sedis</taxon>
        <taxon>Mucoromycota</taxon>
        <taxon>Glomeromycotina</taxon>
        <taxon>Glomeromycetes</taxon>
        <taxon>Diversisporales</taxon>
        <taxon>Diversisporaceae</taxon>
        <taxon>Diversispora</taxon>
    </lineage>
</organism>
<sequence>TYSANKLSKLTDAQIDIIMYEVSHFTEKCDTNFLLCEKNSHFNMSNSSLNDILDNEISIPTESDKINDKVFQKKDASASKFLLETEVSITATPSIKSYYTSNLGDIVNKSNKFSETVTIIDSFSDSNLES</sequence>
<evidence type="ECO:0000313" key="2">
    <source>
        <dbReference type="Proteomes" id="UP000789706"/>
    </source>
</evidence>